<dbReference type="OrthoDB" id="9816206at2"/>
<protein>
    <submittedName>
        <fullName evidence="3">ORF6N domain-containing protein</fullName>
    </submittedName>
</protein>
<accession>A0A1H3ZI14</accession>
<feature type="domain" description="KilA-N DNA-binding" evidence="2">
    <location>
        <begin position="18"/>
        <end position="102"/>
    </location>
</feature>
<reference evidence="4" key="1">
    <citation type="submission" date="2016-10" db="EMBL/GenBank/DDBJ databases">
        <authorList>
            <person name="Varghese N."/>
            <person name="Submissions S."/>
        </authorList>
    </citation>
    <scope>NUCLEOTIDE SEQUENCE [LARGE SCALE GENOMIC DNA]</scope>
    <source>
        <strain evidence="4">DSM 23920</strain>
    </source>
</reference>
<evidence type="ECO:0000259" key="2">
    <source>
        <dbReference type="Pfam" id="PF10543"/>
    </source>
</evidence>
<evidence type="ECO:0000256" key="1">
    <source>
        <dbReference type="SAM" id="Coils"/>
    </source>
</evidence>
<dbReference type="EMBL" id="FNRL01000004">
    <property type="protein sequence ID" value="SEA23208.1"/>
    <property type="molecule type" value="Genomic_DNA"/>
</dbReference>
<dbReference type="Pfam" id="PF10543">
    <property type="entry name" value="ORF6N"/>
    <property type="match status" value="1"/>
</dbReference>
<evidence type="ECO:0000313" key="4">
    <source>
        <dbReference type="Proteomes" id="UP000199656"/>
    </source>
</evidence>
<gene>
    <name evidence="3" type="ORF">SAMN05660909_01228</name>
</gene>
<dbReference type="STRING" id="408074.SAMN05660909_01228"/>
<proteinExistence type="predicted"/>
<dbReference type="Proteomes" id="UP000199656">
    <property type="component" value="Unassembled WGS sequence"/>
</dbReference>
<keyword evidence="1" id="KW-0175">Coiled coil</keyword>
<organism evidence="3 4">
    <name type="scientific">Chitinophaga terrae</name>
    <name type="common">ex Kim and Jung 2007</name>
    <dbReference type="NCBI Taxonomy" id="408074"/>
    <lineage>
        <taxon>Bacteria</taxon>
        <taxon>Pseudomonadati</taxon>
        <taxon>Bacteroidota</taxon>
        <taxon>Chitinophagia</taxon>
        <taxon>Chitinophagales</taxon>
        <taxon>Chitinophagaceae</taxon>
        <taxon>Chitinophaga</taxon>
    </lineage>
</organism>
<evidence type="ECO:0000313" key="3">
    <source>
        <dbReference type="EMBL" id="SEA23208.1"/>
    </source>
</evidence>
<name>A0A1H3ZI14_9BACT</name>
<feature type="coiled-coil region" evidence="1">
    <location>
        <begin position="122"/>
        <end position="149"/>
    </location>
</feature>
<dbReference type="RefSeq" id="WP_089759713.1">
    <property type="nucleotide sequence ID" value="NZ_BKAT01000005.1"/>
</dbReference>
<dbReference type="AlphaFoldDB" id="A0A1H3ZI14"/>
<sequence>MEKSKQSLIVPEERIMQRIVLIREEKVILDLHLAELYGVETRTLKQAVRRNMERFPEDFMFELTEDEVEAVVSQNVIPHKKYLGGAKPFAFTETGVAMLSSVLKSDTAIEMNIAIMRTFISLRKLSVNYKEVMRVLEEMREQYDNQFEDIYRVLEHLINKPQESRNMIGFTRHNETAE</sequence>
<keyword evidence="4" id="KW-1185">Reference proteome</keyword>
<dbReference type="InterPro" id="IPR018873">
    <property type="entry name" value="KilA-N_DNA-bd_domain"/>
</dbReference>